<gene>
    <name evidence="1" type="ORF">SERLADRAFT_475067</name>
</gene>
<protein>
    <recommendedName>
        <fullName evidence="2">F-box domain-containing protein</fullName>
    </recommendedName>
</protein>
<dbReference type="SUPFAM" id="SSF52047">
    <property type="entry name" value="RNI-like"/>
    <property type="match status" value="1"/>
</dbReference>
<dbReference type="RefSeq" id="XP_007321756.1">
    <property type="nucleotide sequence ID" value="XM_007321694.1"/>
</dbReference>
<name>F8P5T3_SERL9</name>
<dbReference type="AlphaFoldDB" id="F8P5T3"/>
<organism>
    <name type="scientific">Serpula lacrymans var. lacrymans (strain S7.9)</name>
    <name type="common">Dry rot fungus</name>
    <dbReference type="NCBI Taxonomy" id="578457"/>
    <lineage>
        <taxon>Eukaryota</taxon>
        <taxon>Fungi</taxon>
        <taxon>Dikarya</taxon>
        <taxon>Basidiomycota</taxon>
        <taxon>Agaricomycotina</taxon>
        <taxon>Agaricomycetes</taxon>
        <taxon>Agaricomycetidae</taxon>
        <taxon>Boletales</taxon>
        <taxon>Coniophorineae</taxon>
        <taxon>Serpulaceae</taxon>
        <taxon>Serpula</taxon>
    </lineage>
</organism>
<evidence type="ECO:0000313" key="1">
    <source>
        <dbReference type="EMBL" id="EGO21970.1"/>
    </source>
</evidence>
<reference evidence="1" key="1">
    <citation type="submission" date="2011-04" db="EMBL/GenBank/DDBJ databases">
        <title>Evolution of plant cell wall degrading machinery underlies the functional diversity of forest fungi.</title>
        <authorList>
            <consortium name="US DOE Joint Genome Institute (JGI-PGF)"/>
            <person name="Eastwood D.C."/>
            <person name="Floudas D."/>
            <person name="Binder M."/>
            <person name="Majcherczyk A."/>
            <person name="Schneider P."/>
            <person name="Aerts A."/>
            <person name="Asiegbu F.O."/>
            <person name="Baker S.E."/>
            <person name="Barry K."/>
            <person name="Bendiksby M."/>
            <person name="Blumentritt M."/>
            <person name="Coutinho P.M."/>
            <person name="Cullen D."/>
            <person name="Cullen D."/>
            <person name="Gathman A."/>
            <person name="Goodell B."/>
            <person name="Henrissat B."/>
            <person name="Ihrmark K."/>
            <person name="Kauserud H."/>
            <person name="Kohler A."/>
            <person name="LaButti K."/>
            <person name="Lapidus A."/>
            <person name="Lavin J.L."/>
            <person name="Lee Y.-H."/>
            <person name="Lindquist E."/>
            <person name="Lilly W."/>
            <person name="Lucas S."/>
            <person name="Morin E."/>
            <person name="Murat C."/>
            <person name="Oguiza J.A."/>
            <person name="Park J."/>
            <person name="Pisabarro A.G."/>
            <person name="Riley R."/>
            <person name="Rosling A."/>
            <person name="Salamov A."/>
            <person name="Schmidt O."/>
            <person name="Schmutz J."/>
            <person name="Skrede I."/>
            <person name="Stenlid J."/>
            <person name="Wiebenga A."/>
            <person name="Xie X."/>
            <person name="Kues U."/>
            <person name="Hibbett D.S."/>
            <person name="Hoffmeister D."/>
            <person name="Hogberg N."/>
            <person name="Martin F."/>
            <person name="Grigoriev I.V."/>
            <person name="Watkinson S.C."/>
        </authorList>
    </citation>
    <scope>NUCLEOTIDE SEQUENCE</scope>
    <source>
        <strain evidence="1">S7.9</strain>
    </source>
</reference>
<dbReference type="OrthoDB" id="2975812at2759"/>
<dbReference type="Gene3D" id="3.80.10.10">
    <property type="entry name" value="Ribonuclease Inhibitor"/>
    <property type="match status" value="1"/>
</dbReference>
<accession>F8P5T3</accession>
<dbReference type="Proteomes" id="UP000008064">
    <property type="component" value="Unassembled WGS sequence"/>
</dbReference>
<sequence>MAHNLLSSEVMNTALQRSTTLPTELWQICLMYSDRDDLQQLLLVCQLFYHICRKFLFHRISFNGIEIKHTMMRHAEEDLQRLRGAAARFSSLAADPTASELRAMVQEYEFKGLIDELDLSSMTHHREKDLIKVIDAYLLVSHSMTSLLPSLLNLRVLRFSWVDFDDDMWDVLEALPHLNGLSLEDCELTSVRAGQLFNDYCSTSPVIMKPPCLEVLTLDDAYCTKSILYSLNSSGTFEHLTHLAIIVAEEYSASFFAFLPSIPNLSHLRLSRCSTITQYPNSLPPDIIPQLTAFEGPCHVSHLFTTGRPVTSVKLLLLTETLYGEMNSFATVDETISMISQFSKSRASLHELSIDYLLPRLDLINPICQFHRHLRCLDIGLATSFEVGLEGDVVEPMDYNADGVDDSPDIELDDRGLPKQNPASLQGLVSWIAVGHTRLPANIEIFRIHYAHHEIDTPLSPARERGMVTRLSELYPLLREVYLGNFVWQKMKEGWITMRSMQKH</sequence>
<evidence type="ECO:0008006" key="2">
    <source>
        <dbReference type="Google" id="ProtNLM"/>
    </source>
</evidence>
<dbReference type="HOGENOM" id="CLU_542016_0_0_1"/>
<dbReference type="KEGG" id="sla:SERLADRAFT_475067"/>
<dbReference type="EMBL" id="GL945438">
    <property type="protein sequence ID" value="EGO21970.1"/>
    <property type="molecule type" value="Genomic_DNA"/>
</dbReference>
<proteinExistence type="predicted"/>
<dbReference type="InterPro" id="IPR032675">
    <property type="entry name" value="LRR_dom_sf"/>
</dbReference>
<dbReference type="GeneID" id="18820582"/>